<dbReference type="EMBL" id="QLLL01000002">
    <property type="protein sequence ID" value="RAJ08248.1"/>
    <property type="molecule type" value="Genomic_DNA"/>
</dbReference>
<gene>
    <name evidence="1" type="ORF">LX64_00895</name>
</gene>
<evidence type="ECO:0008006" key="3">
    <source>
        <dbReference type="Google" id="ProtNLM"/>
    </source>
</evidence>
<keyword evidence="2" id="KW-1185">Reference proteome</keyword>
<dbReference type="Gene3D" id="2.40.180.10">
    <property type="entry name" value="Catalase core domain"/>
    <property type="match status" value="1"/>
</dbReference>
<dbReference type="InterPro" id="IPR020835">
    <property type="entry name" value="Catalase_sf"/>
</dbReference>
<reference evidence="1 2" key="1">
    <citation type="submission" date="2018-06" db="EMBL/GenBank/DDBJ databases">
        <title>Genomic Encyclopedia of Archaeal and Bacterial Type Strains, Phase II (KMG-II): from individual species to whole genera.</title>
        <authorList>
            <person name="Goeker M."/>
        </authorList>
    </citation>
    <scope>NUCLEOTIDE SEQUENCE [LARGE SCALE GENOMIC DNA]</scope>
    <source>
        <strain evidence="1 2">DSM 23857</strain>
    </source>
</reference>
<evidence type="ECO:0000313" key="2">
    <source>
        <dbReference type="Proteomes" id="UP000249547"/>
    </source>
</evidence>
<dbReference type="AlphaFoldDB" id="A0A327QWH8"/>
<protein>
    <recommendedName>
        <fullName evidence="3">Catalase</fullName>
    </recommendedName>
</protein>
<accession>A0A327QWH8</accession>
<proteinExistence type="predicted"/>
<evidence type="ECO:0000313" key="1">
    <source>
        <dbReference type="EMBL" id="RAJ08248.1"/>
    </source>
</evidence>
<dbReference type="Proteomes" id="UP000249547">
    <property type="component" value="Unassembled WGS sequence"/>
</dbReference>
<name>A0A327QWH8_9BACT</name>
<comment type="caution">
    <text evidence="1">The sequence shown here is derived from an EMBL/GenBank/DDBJ whole genome shotgun (WGS) entry which is preliminary data.</text>
</comment>
<dbReference type="RefSeq" id="WP_211324732.1">
    <property type="nucleotide sequence ID" value="NZ_QLLL01000002.1"/>
</dbReference>
<dbReference type="SUPFAM" id="SSF56634">
    <property type="entry name" value="Heme-dependent catalase-like"/>
    <property type="match status" value="1"/>
</dbReference>
<sequence length="340" mass="38438">MHLLSSHHNTRKEKAVDCDQNPTASLKEMFIDIIQFPRALDGQCPVRRPVFSKQHGMVKATWERTPNLPIAKQVGVFKHERLDAWLRFSSDTKVGLGDLKSTIGLGIKLFGVPGEKLLESEHDALTADFILQNHDVFFVPNATEMCKFTHAGVILRDYNEYLKDHPITDEILTEMEKEEPSALMATFGSCLPYAFGTNNYVKYKVVALEPAVTKPIPKNNPCYLRDELKQSLIEKSWRFGFYVQFQSGTGMPIDDATVRWDEQVSPPELFATLTLHQQDIDAPGQVAYGENLSYNPWHTLAEHAPADSIGAVRKVVYEEGARLRRNRNGIALTEPRSARQ</sequence>
<organism evidence="1 2">
    <name type="scientific">Chitinophaga skermanii</name>
    <dbReference type="NCBI Taxonomy" id="331697"/>
    <lineage>
        <taxon>Bacteria</taxon>
        <taxon>Pseudomonadati</taxon>
        <taxon>Bacteroidota</taxon>
        <taxon>Chitinophagia</taxon>
        <taxon>Chitinophagales</taxon>
        <taxon>Chitinophagaceae</taxon>
        <taxon>Chitinophaga</taxon>
    </lineage>
</organism>
<dbReference type="GO" id="GO:0020037">
    <property type="term" value="F:heme binding"/>
    <property type="evidence" value="ECO:0007669"/>
    <property type="project" value="InterPro"/>
</dbReference>